<comment type="similarity">
    <text evidence="1">Belongs to the selenium-binding protein family.</text>
</comment>
<proteinExistence type="inferred from homology"/>
<feature type="region of interest" description="Disordered" evidence="3">
    <location>
        <begin position="361"/>
        <end position="399"/>
    </location>
</feature>
<dbReference type="OrthoDB" id="10252446at2759"/>
<comment type="caution">
    <text evidence="4">The sequence shown here is derived from an EMBL/GenBank/DDBJ whole genome shotgun (WGS) entry which is preliminary data.</text>
</comment>
<dbReference type="InterPro" id="IPR008826">
    <property type="entry name" value="Se-bd"/>
</dbReference>
<evidence type="ECO:0000256" key="1">
    <source>
        <dbReference type="ARBA" id="ARBA00005606"/>
    </source>
</evidence>
<gene>
    <name evidence="4" type="primary">selenbp1_0</name>
    <name evidence="4" type="ORF">FJT64_016780</name>
</gene>
<keyword evidence="5" id="KW-1185">Reference proteome</keyword>
<dbReference type="Pfam" id="PF05694">
    <property type="entry name" value="SBP56"/>
    <property type="match status" value="2"/>
</dbReference>
<evidence type="ECO:0000256" key="2">
    <source>
        <dbReference type="ARBA" id="ARBA00023266"/>
    </source>
</evidence>
<dbReference type="GO" id="GO:0008430">
    <property type="term" value="F:selenium binding"/>
    <property type="evidence" value="ECO:0007669"/>
    <property type="project" value="InterPro"/>
</dbReference>
<dbReference type="PANTHER" id="PTHR23300">
    <property type="entry name" value="METHANETHIOL OXIDASE"/>
    <property type="match status" value="1"/>
</dbReference>
<evidence type="ECO:0000313" key="5">
    <source>
        <dbReference type="Proteomes" id="UP000440578"/>
    </source>
</evidence>
<sequence>MFRFGARTGPGYASPRDAMTKGPREELIYVPCIAPAGRHDYLATVDLNKQQVVHRLVMPHKNDELHHSGWNACSSCHGDCSRRRDRLVLPAIGSSRVYIADVSRPRAPALLTTVEPEELAALNVSTPHTTHCLGTGDIMISTMGDRNGQGRGTFILLDGKTFKLKGTWPAGDAAAPFGYDFWYQPYFDVLISTEWGAPAAFSRGLDPADLAAGRYGTHLNVWGWTSRRLLQRIDLGAEGVMPLEIRFLHDPKQPQGFVGCALNAVAQPEPVYIKGRRIEGAPQMLQLSLDGRRLYVTDSLYSPWDKQFYPQMVKRGTMMLQIDVDTERGGLSLNKDFLVDFHDEPDGPVLAHEMRSVLITGPRDEAGTRAETAPPTSGWLPRQQSRAVSERTADRLDSL</sequence>
<reference evidence="4 5" key="1">
    <citation type="submission" date="2019-07" db="EMBL/GenBank/DDBJ databases">
        <title>Draft genome assembly of a fouling barnacle, Amphibalanus amphitrite (Darwin, 1854): The first reference genome for Thecostraca.</title>
        <authorList>
            <person name="Kim W."/>
        </authorList>
    </citation>
    <scope>NUCLEOTIDE SEQUENCE [LARGE SCALE GENOMIC DNA]</scope>
    <source>
        <strain evidence="4">SNU_AA5</strain>
        <tissue evidence="4">Soma without cirri and trophi</tissue>
    </source>
</reference>
<name>A0A6A4WY66_AMPAM</name>
<dbReference type="AlphaFoldDB" id="A0A6A4WY66"/>
<organism evidence="4 5">
    <name type="scientific">Amphibalanus amphitrite</name>
    <name type="common">Striped barnacle</name>
    <name type="synonym">Balanus amphitrite</name>
    <dbReference type="NCBI Taxonomy" id="1232801"/>
    <lineage>
        <taxon>Eukaryota</taxon>
        <taxon>Metazoa</taxon>
        <taxon>Ecdysozoa</taxon>
        <taxon>Arthropoda</taxon>
        <taxon>Crustacea</taxon>
        <taxon>Multicrustacea</taxon>
        <taxon>Cirripedia</taxon>
        <taxon>Thoracica</taxon>
        <taxon>Thoracicalcarea</taxon>
        <taxon>Balanomorpha</taxon>
        <taxon>Balanoidea</taxon>
        <taxon>Balanidae</taxon>
        <taxon>Amphibalaninae</taxon>
        <taxon>Amphibalanus</taxon>
    </lineage>
</organism>
<accession>A0A6A4WY66</accession>
<dbReference type="EMBL" id="VIIS01000168">
    <property type="protein sequence ID" value="KAF0312456.1"/>
    <property type="molecule type" value="Genomic_DNA"/>
</dbReference>
<keyword evidence="2" id="KW-0711">Selenium</keyword>
<protein>
    <submittedName>
        <fullName evidence="4">Methanethiol oxidase</fullName>
    </submittedName>
</protein>
<dbReference type="PANTHER" id="PTHR23300:SF0">
    <property type="entry name" value="METHANETHIOL OXIDASE"/>
    <property type="match status" value="1"/>
</dbReference>
<evidence type="ECO:0000256" key="3">
    <source>
        <dbReference type="SAM" id="MobiDB-lite"/>
    </source>
</evidence>
<feature type="compositionally biased region" description="Basic and acidic residues" evidence="3">
    <location>
        <begin position="388"/>
        <end position="399"/>
    </location>
</feature>
<dbReference type="InterPro" id="IPR011047">
    <property type="entry name" value="Quinoprotein_ADH-like_sf"/>
</dbReference>
<dbReference type="Proteomes" id="UP000440578">
    <property type="component" value="Unassembled WGS sequence"/>
</dbReference>
<evidence type="ECO:0000313" key="4">
    <source>
        <dbReference type="EMBL" id="KAF0312456.1"/>
    </source>
</evidence>
<dbReference type="SUPFAM" id="SSF50998">
    <property type="entry name" value="Quinoprotein alcohol dehydrogenase-like"/>
    <property type="match status" value="1"/>
</dbReference>